<feature type="repeat" description="ARM" evidence="1">
    <location>
        <begin position="505"/>
        <end position="535"/>
    </location>
</feature>
<feature type="transmembrane region" description="Helical" evidence="3">
    <location>
        <begin position="156"/>
        <end position="180"/>
    </location>
</feature>
<dbReference type="EMBL" id="JARJCW010000051">
    <property type="protein sequence ID" value="KAJ7203323.1"/>
    <property type="molecule type" value="Genomic_DNA"/>
</dbReference>
<dbReference type="SUPFAM" id="SSF48371">
    <property type="entry name" value="ARM repeat"/>
    <property type="match status" value="1"/>
</dbReference>
<accession>A0AAD6V5W2</accession>
<name>A0AAD6V5W2_9AGAR</name>
<dbReference type="PANTHER" id="PTHR15599">
    <property type="entry name" value="RTDR1"/>
    <property type="match status" value="1"/>
</dbReference>
<dbReference type="SMART" id="SM00185">
    <property type="entry name" value="ARM"/>
    <property type="match status" value="8"/>
</dbReference>
<evidence type="ECO:0000256" key="3">
    <source>
        <dbReference type="SAM" id="Phobius"/>
    </source>
</evidence>
<dbReference type="PROSITE" id="PS50176">
    <property type="entry name" value="ARM_REPEAT"/>
    <property type="match status" value="1"/>
</dbReference>
<comment type="caution">
    <text evidence="4">The sequence shown here is derived from an EMBL/GenBank/DDBJ whole genome shotgun (WGS) entry which is preliminary data.</text>
</comment>
<feature type="transmembrane region" description="Helical" evidence="3">
    <location>
        <begin position="255"/>
        <end position="274"/>
    </location>
</feature>
<evidence type="ECO:0000313" key="4">
    <source>
        <dbReference type="EMBL" id="KAJ7203323.1"/>
    </source>
</evidence>
<dbReference type="InterPro" id="IPR042856">
    <property type="entry name" value="RSP14"/>
</dbReference>
<dbReference type="Proteomes" id="UP001219525">
    <property type="component" value="Unassembled WGS sequence"/>
</dbReference>
<gene>
    <name evidence="4" type="ORF">GGX14DRAFT_570203</name>
</gene>
<proteinExistence type="predicted"/>
<reference evidence="4" key="1">
    <citation type="submission" date="2023-03" db="EMBL/GenBank/DDBJ databases">
        <title>Massive genome expansion in bonnet fungi (Mycena s.s.) driven by repeated elements and novel gene families across ecological guilds.</title>
        <authorList>
            <consortium name="Lawrence Berkeley National Laboratory"/>
            <person name="Harder C.B."/>
            <person name="Miyauchi S."/>
            <person name="Viragh M."/>
            <person name="Kuo A."/>
            <person name="Thoen E."/>
            <person name="Andreopoulos B."/>
            <person name="Lu D."/>
            <person name="Skrede I."/>
            <person name="Drula E."/>
            <person name="Henrissat B."/>
            <person name="Morin E."/>
            <person name="Kohler A."/>
            <person name="Barry K."/>
            <person name="LaButti K."/>
            <person name="Morin E."/>
            <person name="Salamov A."/>
            <person name="Lipzen A."/>
            <person name="Mereny Z."/>
            <person name="Hegedus B."/>
            <person name="Baldrian P."/>
            <person name="Stursova M."/>
            <person name="Weitz H."/>
            <person name="Taylor A."/>
            <person name="Grigoriev I.V."/>
            <person name="Nagy L.G."/>
            <person name="Martin F."/>
            <person name="Kauserud H."/>
        </authorList>
    </citation>
    <scope>NUCLEOTIDE SEQUENCE</scope>
    <source>
        <strain evidence="4">9144</strain>
    </source>
</reference>
<keyword evidence="3" id="KW-0812">Transmembrane</keyword>
<evidence type="ECO:0000313" key="5">
    <source>
        <dbReference type="Proteomes" id="UP001219525"/>
    </source>
</evidence>
<dbReference type="AlphaFoldDB" id="A0AAD6V5W2"/>
<feature type="compositionally biased region" description="Low complexity" evidence="2">
    <location>
        <begin position="346"/>
        <end position="355"/>
    </location>
</feature>
<dbReference type="Gene3D" id="1.25.10.10">
    <property type="entry name" value="Leucine-rich Repeat Variant"/>
    <property type="match status" value="3"/>
</dbReference>
<dbReference type="InterPro" id="IPR000225">
    <property type="entry name" value="Armadillo"/>
</dbReference>
<keyword evidence="3" id="KW-1133">Transmembrane helix</keyword>
<protein>
    <submittedName>
        <fullName evidence="4">Armadillo-type protein</fullName>
    </submittedName>
</protein>
<evidence type="ECO:0000256" key="2">
    <source>
        <dbReference type="SAM" id="MobiDB-lite"/>
    </source>
</evidence>
<dbReference type="InterPro" id="IPR011989">
    <property type="entry name" value="ARM-like"/>
</dbReference>
<feature type="transmembrane region" description="Helical" evidence="3">
    <location>
        <begin position="230"/>
        <end position="249"/>
    </location>
</feature>
<organism evidence="4 5">
    <name type="scientific">Mycena pura</name>
    <dbReference type="NCBI Taxonomy" id="153505"/>
    <lineage>
        <taxon>Eukaryota</taxon>
        <taxon>Fungi</taxon>
        <taxon>Dikarya</taxon>
        <taxon>Basidiomycota</taxon>
        <taxon>Agaricomycotina</taxon>
        <taxon>Agaricomycetes</taxon>
        <taxon>Agaricomycetidae</taxon>
        <taxon>Agaricales</taxon>
        <taxon>Marasmiineae</taxon>
        <taxon>Mycenaceae</taxon>
        <taxon>Mycena</taxon>
    </lineage>
</organism>
<sequence>MSQPNFSAAVAVDTLHPVNLPTPRSSASSSWSGAETPWTFTTMVTAGSVTPRTDDKALPFPPSVLQPLRKHEPLGKAAAPRRRAEAPPAGLGWLALLPGMLVALLSAGSATTLLLYLTMRRDAAAPPFTHGFYVDELRHDGAPLLGLLAASVITNIIWFIGFPVLISLAAYCVAGAWLSYQQRPRSSRPQLLTPLQYALLFQLFSAPSPSSTYQAAAYLARPRSRVPAPAFFPSAVFLAASILCLSSLISIADTWLHAAAAVVVVLPAPALASNEALDAARLTPFLRGHYPLAPALAYLVLVYLHALLAALLTLSVACLRSPRLGARSAPTPPSADDPAHDPERGSTSSSATTAYPVAPPPPTALALAHAQLTDCLTPVAARLSTRGHARLSAHGAALFVEDANTARVEVGVWTRDGHSTRHRWGDVGGDRVYYPNIEVRQAATFALSSLSQWLKGAESVVDAKALEHTLTLLNSTNIWIQADACDMLANVANYESTSVAALAISPCPHLVSLLTNQDSDIKIRRSATRALSRLSWWLKGAESVVDAKAPMHTLDLLNSTDARTRVYACEVLRNLARHESTSDAILAMNACLQFVSLLSDQDSKVCICAIAALSSLSQWLKCAESVVNVKAPEHSLVLLHSMDARTRAYACEMLGNLAGHEATSSAIAAIDPYVQLVSLLRDQDTLVCRYAAFALSRLSQWLNGAESVVHAKTPEHALALLNSTDGRTRAHACELLGNLASHEVTSAAIVAIDPSLQLVSLLSDQDIRVCRYAAFALSRLGQWLKGAESVVHAKAPEHALALLNSTDGRTRAHACDMLGRLSIHDVVDPPCPALVELLHDPYPDVRSSATFALIEAFKHFSRITDI</sequence>
<feature type="transmembrane region" description="Helical" evidence="3">
    <location>
        <begin position="295"/>
        <end position="317"/>
    </location>
</feature>
<dbReference type="InterPro" id="IPR016024">
    <property type="entry name" value="ARM-type_fold"/>
</dbReference>
<feature type="transmembrane region" description="Helical" evidence="3">
    <location>
        <begin position="91"/>
        <end position="117"/>
    </location>
</feature>
<dbReference type="Pfam" id="PF13646">
    <property type="entry name" value="HEAT_2"/>
    <property type="match status" value="1"/>
</dbReference>
<keyword evidence="3" id="KW-0472">Membrane</keyword>
<keyword evidence="5" id="KW-1185">Reference proteome</keyword>
<feature type="region of interest" description="Disordered" evidence="2">
    <location>
        <begin position="325"/>
        <end position="355"/>
    </location>
</feature>
<dbReference type="PANTHER" id="PTHR15599:SF1">
    <property type="entry name" value="RADIAL SPOKE HEAD 14 HOMOLOG"/>
    <property type="match status" value="1"/>
</dbReference>
<evidence type="ECO:0000256" key="1">
    <source>
        <dbReference type="PROSITE-ProRule" id="PRU00259"/>
    </source>
</evidence>